<feature type="repeat" description="ARM" evidence="6">
    <location>
        <begin position="471"/>
        <end position="499"/>
    </location>
</feature>
<gene>
    <name evidence="9" type="primary">LOC116945637</name>
</gene>
<evidence type="ECO:0000256" key="1">
    <source>
        <dbReference type="ARBA" id="ARBA00004282"/>
    </source>
</evidence>
<comment type="similarity">
    <text evidence="2">Belongs to the beta-catenin family.</text>
</comment>
<accession>A0AAJ7TFQ8</accession>
<dbReference type="PROSITE" id="PS50176">
    <property type="entry name" value="ARM_REPEAT"/>
    <property type="match status" value="2"/>
</dbReference>
<dbReference type="Proteomes" id="UP001318040">
    <property type="component" value="Chromosome 24"/>
</dbReference>
<evidence type="ECO:0000256" key="7">
    <source>
        <dbReference type="SAM" id="MobiDB-lite"/>
    </source>
</evidence>
<dbReference type="PANTHER" id="PTHR10372">
    <property type="entry name" value="PLAKOPHILLIN-RELATED"/>
    <property type="match status" value="1"/>
</dbReference>
<keyword evidence="3" id="KW-0677">Repeat</keyword>
<evidence type="ECO:0000313" key="8">
    <source>
        <dbReference type="Proteomes" id="UP001318040"/>
    </source>
</evidence>
<dbReference type="InterPro" id="IPR011989">
    <property type="entry name" value="ARM-like"/>
</dbReference>
<reference evidence="9" key="1">
    <citation type="submission" date="2025-08" db="UniProtKB">
        <authorList>
            <consortium name="RefSeq"/>
        </authorList>
    </citation>
    <scope>IDENTIFICATION</scope>
    <source>
        <tissue evidence="9">Sperm</tissue>
    </source>
</reference>
<dbReference type="InterPro" id="IPR000225">
    <property type="entry name" value="Armadillo"/>
</dbReference>
<dbReference type="PANTHER" id="PTHR10372:SF27">
    <property type="entry name" value="ADHERENS JUNCTION PROTEIN P120"/>
    <property type="match status" value="1"/>
</dbReference>
<organism evidence="8 9">
    <name type="scientific">Petromyzon marinus</name>
    <name type="common">Sea lamprey</name>
    <dbReference type="NCBI Taxonomy" id="7757"/>
    <lineage>
        <taxon>Eukaryota</taxon>
        <taxon>Metazoa</taxon>
        <taxon>Chordata</taxon>
        <taxon>Craniata</taxon>
        <taxon>Vertebrata</taxon>
        <taxon>Cyclostomata</taxon>
        <taxon>Hyperoartia</taxon>
        <taxon>Petromyzontiformes</taxon>
        <taxon>Petromyzontidae</taxon>
        <taxon>Petromyzon</taxon>
    </lineage>
</organism>
<keyword evidence="4" id="KW-0130">Cell adhesion</keyword>
<evidence type="ECO:0000256" key="2">
    <source>
        <dbReference type="ARBA" id="ARBA00005462"/>
    </source>
</evidence>
<dbReference type="GO" id="GO:0005737">
    <property type="term" value="C:cytoplasm"/>
    <property type="evidence" value="ECO:0007669"/>
    <property type="project" value="TreeGrafter"/>
</dbReference>
<dbReference type="GO" id="GO:0005886">
    <property type="term" value="C:plasma membrane"/>
    <property type="evidence" value="ECO:0007669"/>
    <property type="project" value="TreeGrafter"/>
</dbReference>
<dbReference type="GO" id="GO:0005634">
    <property type="term" value="C:nucleus"/>
    <property type="evidence" value="ECO:0007669"/>
    <property type="project" value="TreeGrafter"/>
</dbReference>
<feature type="region of interest" description="Disordered" evidence="7">
    <location>
        <begin position="674"/>
        <end position="694"/>
    </location>
</feature>
<evidence type="ECO:0000256" key="5">
    <source>
        <dbReference type="ARBA" id="ARBA00022949"/>
    </source>
</evidence>
<evidence type="ECO:0000256" key="4">
    <source>
        <dbReference type="ARBA" id="ARBA00022889"/>
    </source>
</evidence>
<feature type="region of interest" description="Disordered" evidence="7">
    <location>
        <begin position="131"/>
        <end position="157"/>
    </location>
</feature>
<feature type="repeat" description="ARM" evidence="6">
    <location>
        <begin position="514"/>
        <end position="557"/>
    </location>
</feature>
<dbReference type="Gene3D" id="1.25.10.10">
    <property type="entry name" value="Leucine-rich Repeat Variant"/>
    <property type="match status" value="1"/>
</dbReference>
<feature type="compositionally biased region" description="Polar residues" evidence="7">
    <location>
        <begin position="393"/>
        <end position="409"/>
    </location>
</feature>
<feature type="region of interest" description="Disordered" evidence="7">
    <location>
        <begin position="276"/>
        <end position="319"/>
    </location>
</feature>
<proteinExistence type="inferred from homology"/>
<keyword evidence="8" id="KW-1185">Reference proteome</keyword>
<dbReference type="RefSeq" id="XP_032816031.1">
    <property type="nucleotide sequence ID" value="XM_032960140.1"/>
</dbReference>
<dbReference type="KEGG" id="pmrn:116945637"/>
<name>A0AAJ7TFQ8_PETMA</name>
<dbReference type="GO" id="GO:0005912">
    <property type="term" value="C:adherens junction"/>
    <property type="evidence" value="ECO:0007669"/>
    <property type="project" value="TreeGrafter"/>
</dbReference>
<comment type="subcellular location">
    <subcellularLocation>
        <location evidence="1">Cell junction</location>
    </subcellularLocation>
</comment>
<protein>
    <submittedName>
        <fullName evidence="9">Plakophilin-3-like</fullName>
    </submittedName>
</protein>
<dbReference type="Pfam" id="PF00514">
    <property type="entry name" value="Arm"/>
    <property type="match status" value="1"/>
</dbReference>
<dbReference type="SUPFAM" id="SSF48371">
    <property type="entry name" value="ARM repeat"/>
    <property type="match status" value="1"/>
</dbReference>
<feature type="compositionally biased region" description="Basic and acidic residues" evidence="7">
    <location>
        <begin position="140"/>
        <end position="152"/>
    </location>
</feature>
<sequence>MMLSTSSMSEGYLRTVTPSMGELHTSTLALPPERELERSMGGSRGQSDRVHQQVSMMMERSRGYNTVASLKNKSRAQRLQRTASQPEKFFAQTMNGGTLSQASGSMSFAQTPTRNFSSRSQGYIFDTKISRPRTAGAGDGMRRAENGGDTYRRPGTASSAVDGYTSYGRRTLSVARPLVYDDIRLPGPPSLRLDVSPGEQPLPAPRVVLERQSMYGSQSASGLQSMNRRQTTMSRVVTPAPAPPANGITTLGHYSMAGGGGGGYYEEYVVPQQPPLQYSKTMPNMGQQQQHRHHHHHQQSSTMSKSYQQQQQQQQQLQQLPPPQLVQQTMPLRRPTTAPSYDQLDYAGADQAAEESRSGFGSSATASTIVRTTQVQQLQQVQQQEQVRPPSPAQSTASQFSTMQHTSSGAEWGRTAQASFNTMLSQGMTLEKAVEILRTKRDPQDLAYASAFIQSACYRNQANKDKVYTLMGIRDLVELLQENRSAEVQSAACGALRNVIFEDKRNKLELRNVQGIPALAGMLGASKDKEVLRQATGALWNLSSCEELKQQLLHEVLDPLVERGVVPHSGVGNVANTLNSDPEIFYNATGCLRNLSSAGVEARKQMRECEGLVESLSLFTENAVTSGKLEERQARVGRTLGTVENCVCTLRNLSYQLGEEAPNRYADILQEPPSYPTRNMAGPDDDTTGCFSGKSRRVPGPGGYRYDQYTLPMPNPKGMEWLWCPQLIKAYMGVLDKAKQPTLMEGAAGALQNITAGGSKAARSLGNVALMHGDGSATLADAMHRSSDAKTTKALAFLLRNLSRNPQNHAEMNAKLAPTLVGMLPGRVTSAQLDDEAVSSACYSIFDLVQANPAAARRYQSLGTVRSLVSLVRDRAGAYPKSAEASSLLLHQFWEFKDLRKDYKRDGLKKDDFINNFTVRSVQNLYGRDSNSDRYQDGTLRY</sequence>
<evidence type="ECO:0000256" key="6">
    <source>
        <dbReference type="PROSITE-ProRule" id="PRU00259"/>
    </source>
</evidence>
<dbReference type="GO" id="GO:0098609">
    <property type="term" value="P:cell-cell adhesion"/>
    <property type="evidence" value="ECO:0007669"/>
    <property type="project" value="InterPro"/>
</dbReference>
<feature type="compositionally biased region" description="Low complexity" evidence="7">
    <location>
        <begin position="308"/>
        <end position="319"/>
    </location>
</feature>
<dbReference type="InterPro" id="IPR028435">
    <property type="entry name" value="Plakophilin/d_Catenin"/>
</dbReference>
<feature type="region of interest" description="Disordered" evidence="7">
    <location>
        <begin position="380"/>
        <end position="410"/>
    </location>
</feature>
<keyword evidence="5" id="KW-0965">Cell junction</keyword>
<evidence type="ECO:0000256" key="3">
    <source>
        <dbReference type="ARBA" id="ARBA00022737"/>
    </source>
</evidence>
<feature type="compositionally biased region" description="Polar residues" evidence="7">
    <location>
        <begin position="276"/>
        <end position="286"/>
    </location>
</feature>
<dbReference type="InterPro" id="IPR016024">
    <property type="entry name" value="ARM-type_fold"/>
</dbReference>
<dbReference type="SMART" id="SM00185">
    <property type="entry name" value="ARM"/>
    <property type="match status" value="4"/>
</dbReference>
<dbReference type="AlphaFoldDB" id="A0AAJ7TFQ8"/>
<evidence type="ECO:0000313" key="9">
    <source>
        <dbReference type="RefSeq" id="XP_032816031.1"/>
    </source>
</evidence>